<accession>E5R166</accession>
<dbReference type="OMA" id="QPWEARP"/>
<dbReference type="Proteomes" id="UP000002669">
    <property type="component" value="Unassembled WGS sequence"/>
</dbReference>
<reference evidence="3" key="1">
    <citation type="journal article" date="2012" name="MBio">
        <title>Comparative genome analysis of Trichophyton rubrum and related dermatophytes reveals candidate genes involved in infection.</title>
        <authorList>
            <person name="Martinez D.A."/>
            <person name="Oliver B.G."/>
            <person name="Graeser Y."/>
            <person name="Goldberg J.M."/>
            <person name="Li W."/>
            <person name="Martinez-Rossi N.M."/>
            <person name="Monod M."/>
            <person name="Shelest E."/>
            <person name="Barton R.C."/>
            <person name="Birch E."/>
            <person name="Brakhage A.A."/>
            <person name="Chen Z."/>
            <person name="Gurr S.J."/>
            <person name="Heiman D."/>
            <person name="Heitman J."/>
            <person name="Kosti I."/>
            <person name="Rossi A."/>
            <person name="Saif S."/>
            <person name="Samalova M."/>
            <person name="Saunders C.W."/>
            <person name="Shea T."/>
            <person name="Summerbell R.C."/>
            <person name="Xu J."/>
            <person name="Young S."/>
            <person name="Zeng Q."/>
            <person name="Birren B.W."/>
            <person name="Cuomo C.A."/>
            <person name="White T.C."/>
        </authorList>
    </citation>
    <scope>NUCLEOTIDE SEQUENCE [LARGE SCALE GENOMIC DNA]</scope>
    <source>
        <strain evidence="3">ATCC MYA-4604 / CBS 118893</strain>
    </source>
</reference>
<name>E5R166_ARTGP</name>
<gene>
    <name evidence="2" type="ORF">MGYG_01483</name>
</gene>
<evidence type="ECO:0000259" key="1">
    <source>
        <dbReference type="PROSITE" id="PS51011"/>
    </source>
</evidence>
<dbReference type="AlphaFoldDB" id="E5R166"/>
<dbReference type="OrthoDB" id="338531at2759"/>
<dbReference type="SUPFAM" id="SSF46774">
    <property type="entry name" value="ARID-like"/>
    <property type="match status" value="1"/>
</dbReference>
<sequence length="137" mass="15330">MELVCEDEERFWTYLRQLYGQEGESEPWPARPGTRWAAGSKKVNVHALFVEIIARGGFDEASKDKKNWWEAAGIAGITGGLIGTLSYQVKLLYAERLLNFEYFLLLTPACELPSASQARAANAALPKPKSRKRKRAG</sequence>
<dbReference type="eggNOG" id="ENOG502T5ID">
    <property type="taxonomic scope" value="Eukaryota"/>
</dbReference>
<dbReference type="InParanoid" id="E5R166"/>
<proteinExistence type="predicted"/>
<dbReference type="Pfam" id="PF01388">
    <property type="entry name" value="ARID"/>
    <property type="match status" value="1"/>
</dbReference>
<organism evidence="3">
    <name type="scientific">Arthroderma gypseum (strain ATCC MYA-4604 / CBS 118893)</name>
    <name type="common">Microsporum gypseum</name>
    <dbReference type="NCBI Taxonomy" id="535722"/>
    <lineage>
        <taxon>Eukaryota</taxon>
        <taxon>Fungi</taxon>
        <taxon>Dikarya</taxon>
        <taxon>Ascomycota</taxon>
        <taxon>Pezizomycotina</taxon>
        <taxon>Eurotiomycetes</taxon>
        <taxon>Eurotiomycetidae</taxon>
        <taxon>Onygenales</taxon>
        <taxon>Arthrodermataceae</taxon>
        <taxon>Nannizzia</taxon>
    </lineage>
</organism>
<dbReference type="HOGENOM" id="CLU_1723644_0_0_1"/>
<dbReference type="PROSITE" id="PS51011">
    <property type="entry name" value="ARID"/>
    <property type="match status" value="1"/>
</dbReference>
<dbReference type="InterPro" id="IPR001606">
    <property type="entry name" value="ARID_dom"/>
</dbReference>
<protein>
    <recommendedName>
        <fullName evidence="1">ARID domain-containing protein</fullName>
    </recommendedName>
</protein>
<dbReference type="SMART" id="SM01014">
    <property type="entry name" value="ARID"/>
    <property type="match status" value="1"/>
</dbReference>
<dbReference type="VEuPathDB" id="FungiDB:MGYG_01483"/>
<dbReference type="SMART" id="SM00501">
    <property type="entry name" value="BRIGHT"/>
    <property type="match status" value="1"/>
</dbReference>
<dbReference type="EMBL" id="DS989822">
    <property type="protein sequence ID" value="EFQ98455.1"/>
    <property type="molecule type" value="Genomic_DNA"/>
</dbReference>
<dbReference type="GeneID" id="10032737"/>
<dbReference type="GO" id="GO:0003677">
    <property type="term" value="F:DNA binding"/>
    <property type="evidence" value="ECO:0007669"/>
    <property type="project" value="InterPro"/>
</dbReference>
<dbReference type="STRING" id="535722.E5R166"/>
<keyword evidence="3" id="KW-1185">Reference proteome</keyword>
<dbReference type="Gene3D" id="1.10.150.60">
    <property type="entry name" value="ARID DNA-binding domain"/>
    <property type="match status" value="1"/>
</dbReference>
<dbReference type="InterPro" id="IPR036431">
    <property type="entry name" value="ARID_dom_sf"/>
</dbReference>
<evidence type="ECO:0000313" key="2">
    <source>
        <dbReference type="EMBL" id="EFQ98455.1"/>
    </source>
</evidence>
<dbReference type="RefSeq" id="XP_003177407.1">
    <property type="nucleotide sequence ID" value="XM_003177359.1"/>
</dbReference>
<feature type="domain" description="ARID" evidence="1">
    <location>
        <begin position="5"/>
        <end position="105"/>
    </location>
</feature>
<evidence type="ECO:0000313" key="3">
    <source>
        <dbReference type="Proteomes" id="UP000002669"/>
    </source>
</evidence>